<dbReference type="InterPro" id="IPR017853">
    <property type="entry name" value="GH"/>
</dbReference>
<keyword evidence="9" id="KW-1185">Reference proteome</keyword>
<dbReference type="GO" id="GO:0004553">
    <property type="term" value="F:hydrolase activity, hydrolyzing O-glycosyl compounds"/>
    <property type="evidence" value="ECO:0007669"/>
    <property type="project" value="InterPro"/>
</dbReference>
<evidence type="ECO:0000313" key="8">
    <source>
        <dbReference type="EMBL" id="KAH9842251.1"/>
    </source>
</evidence>
<feature type="domain" description="Glycoside hydrolase family 2 immunoglobulin-like beta-sandwich" evidence="5">
    <location>
        <begin position="186"/>
        <end position="271"/>
    </location>
</feature>
<dbReference type="OrthoDB" id="408320at2759"/>
<dbReference type="Gene3D" id="2.60.40.10">
    <property type="entry name" value="Immunoglobulins"/>
    <property type="match status" value="1"/>
</dbReference>
<reference evidence="8 9" key="2">
    <citation type="journal article" date="2021" name="Curr. Genet.">
        <title>Genetic response to nitrogen starvation in the aggressive Eucalyptus foliar pathogen Teratosphaeria destructans.</title>
        <authorList>
            <person name="Havenga M."/>
            <person name="Wingfield B.D."/>
            <person name="Wingfield M.J."/>
            <person name="Dreyer L.L."/>
            <person name="Roets F."/>
            <person name="Aylward J."/>
        </authorList>
    </citation>
    <scope>NUCLEOTIDE SEQUENCE [LARGE SCALE GENOMIC DNA]</scope>
    <source>
        <strain evidence="8">CMW44962</strain>
    </source>
</reference>
<evidence type="ECO:0000256" key="2">
    <source>
        <dbReference type="ARBA" id="ARBA00022801"/>
    </source>
</evidence>
<dbReference type="SUPFAM" id="SSF51445">
    <property type="entry name" value="(Trans)glycosidases"/>
    <property type="match status" value="1"/>
</dbReference>
<dbReference type="AlphaFoldDB" id="A0A9W7SYR9"/>
<dbReference type="InterPro" id="IPR006103">
    <property type="entry name" value="Glyco_hydro_2_cat"/>
</dbReference>
<accession>A0A9W7SYR9</accession>
<dbReference type="Gene3D" id="3.20.20.80">
    <property type="entry name" value="Glycosidases"/>
    <property type="match status" value="1"/>
</dbReference>
<proteinExistence type="inferred from homology"/>
<dbReference type="PANTHER" id="PTHR42732">
    <property type="entry name" value="BETA-GALACTOSIDASE"/>
    <property type="match status" value="1"/>
</dbReference>
<evidence type="ECO:0000259" key="7">
    <source>
        <dbReference type="Pfam" id="PF22666"/>
    </source>
</evidence>
<feature type="domain" description="Glycoside hydrolase family 2 catalytic" evidence="6">
    <location>
        <begin position="358"/>
        <end position="457"/>
    </location>
</feature>
<evidence type="ECO:0000256" key="4">
    <source>
        <dbReference type="SAM" id="SignalP"/>
    </source>
</evidence>
<keyword evidence="3" id="KW-0326">Glycosidase</keyword>
<evidence type="ECO:0000259" key="5">
    <source>
        <dbReference type="Pfam" id="PF00703"/>
    </source>
</evidence>
<dbReference type="SUPFAM" id="SSF49303">
    <property type="entry name" value="beta-Galactosidase/glucuronidase domain"/>
    <property type="match status" value="1"/>
</dbReference>
<gene>
    <name evidence="8" type="ORF">Tdes44962_MAKER07628</name>
</gene>
<dbReference type="EMBL" id="RIBY02000435">
    <property type="protein sequence ID" value="KAH9842251.1"/>
    <property type="molecule type" value="Genomic_DNA"/>
</dbReference>
<dbReference type="InterPro" id="IPR051913">
    <property type="entry name" value="GH2_Domain-Containing"/>
</dbReference>
<dbReference type="InterPro" id="IPR006102">
    <property type="entry name" value="Ig-like_GH2"/>
</dbReference>
<dbReference type="Pfam" id="PF22666">
    <property type="entry name" value="Glyco_hydro_2_N2"/>
    <property type="match status" value="1"/>
</dbReference>
<reference evidence="8 9" key="1">
    <citation type="journal article" date="2018" name="IMA Fungus">
        <title>IMA Genome-F 10: Nine draft genome sequences of Claviceps purpurea s.lat., including C. arundinis, C. humidiphila, and C. cf. spartinae, pseudomolecules for the pitch canker pathogen Fusarium circinatum, draft genome of Davidsoniella eucalypti, Grosmannia galeiformis, Quambalaria eucalypti, and Teratosphaeria destructans.</title>
        <authorList>
            <person name="Wingfield B.D."/>
            <person name="Liu M."/>
            <person name="Nguyen H.D."/>
            <person name="Lane F.A."/>
            <person name="Morgan S.W."/>
            <person name="De Vos L."/>
            <person name="Wilken P.M."/>
            <person name="Duong T.A."/>
            <person name="Aylward J."/>
            <person name="Coetzee M.P."/>
            <person name="Dadej K."/>
            <person name="De Beer Z.W."/>
            <person name="Findlay W."/>
            <person name="Havenga M."/>
            <person name="Kolarik M."/>
            <person name="Menzies J.G."/>
            <person name="Naidoo K."/>
            <person name="Pochopski O."/>
            <person name="Shoukouhi P."/>
            <person name="Santana Q.C."/>
            <person name="Seifert K.A."/>
            <person name="Soal N."/>
            <person name="Steenkamp E.T."/>
            <person name="Tatham C.T."/>
            <person name="van der Nest M.A."/>
            <person name="Wingfield M.J."/>
        </authorList>
    </citation>
    <scope>NUCLEOTIDE SEQUENCE [LARGE SCALE GENOMIC DNA]</scope>
    <source>
        <strain evidence="8">CMW44962</strain>
    </source>
</reference>
<dbReference type="GO" id="GO:0005975">
    <property type="term" value="P:carbohydrate metabolic process"/>
    <property type="evidence" value="ECO:0007669"/>
    <property type="project" value="InterPro"/>
</dbReference>
<evidence type="ECO:0000256" key="3">
    <source>
        <dbReference type="ARBA" id="ARBA00023295"/>
    </source>
</evidence>
<evidence type="ECO:0000313" key="9">
    <source>
        <dbReference type="Proteomes" id="UP001138500"/>
    </source>
</evidence>
<feature type="chain" id="PRO_5040808067" evidence="4">
    <location>
        <begin position="17"/>
        <end position="598"/>
    </location>
</feature>
<evidence type="ECO:0000259" key="6">
    <source>
        <dbReference type="Pfam" id="PF02836"/>
    </source>
</evidence>
<dbReference type="InterPro" id="IPR013783">
    <property type="entry name" value="Ig-like_fold"/>
</dbReference>
<protein>
    <submittedName>
        <fullName evidence="8">Hydrolase family 2</fullName>
    </submittedName>
</protein>
<comment type="similarity">
    <text evidence="1">Belongs to the glycosyl hydrolase 2 family.</text>
</comment>
<dbReference type="InterPro" id="IPR008979">
    <property type="entry name" value="Galactose-bd-like_sf"/>
</dbReference>
<organism evidence="8 9">
    <name type="scientific">Teratosphaeria destructans</name>
    <dbReference type="NCBI Taxonomy" id="418781"/>
    <lineage>
        <taxon>Eukaryota</taxon>
        <taxon>Fungi</taxon>
        <taxon>Dikarya</taxon>
        <taxon>Ascomycota</taxon>
        <taxon>Pezizomycotina</taxon>
        <taxon>Dothideomycetes</taxon>
        <taxon>Dothideomycetidae</taxon>
        <taxon>Mycosphaerellales</taxon>
        <taxon>Teratosphaeriaceae</taxon>
        <taxon>Teratosphaeria</taxon>
    </lineage>
</organism>
<dbReference type="Proteomes" id="UP001138500">
    <property type="component" value="Unassembled WGS sequence"/>
</dbReference>
<comment type="caution">
    <text evidence="8">The sequence shown here is derived from an EMBL/GenBank/DDBJ whole genome shotgun (WGS) entry which is preliminary data.</text>
</comment>
<keyword evidence="4" id="KW-0732">Signal</keyword>
<evidence type="ECO:0000256" key="1">
    <source>
        <dbReference type="ARBA" id="ARBA00007401"/>
    </source>
</evidence>
<dbReference type="SUPFAM" id="SSF49785">
    <property type="entry name" value="Galactose-binding domain-like"/>
    <property type="match status" value="1"/>
</dbReference>
<sequence>MFFPAVLFAFFTIASSISDSIPYKVQKPPLDTDWTYQVGTNPWPEHPRPQLQRSQWQSLNGIWTYEDAGSLDAVNDPPFNKSLHAEVLVPSCLESGLSGIQGNDTLYSWFQTTFEIPSNWTGNRVLLNFAAVDYEATVFVNGVQVAFHRGGYFTFTVDITDNLIVGPNSLGIWQSVWIESVPAVYISNLDITGDMYGNVNVTVSSESHQEVSISVIERGSGDVIGTGIGSTNEYFSFAVHSPKLWSPDSPTLYDVIVTLDEDTVQSYTGFRSITRQVVDGVQRPLLNGEFHFLFGTLDQGFWPDGLYVPPNREAMEYDIKTLKSLGMNMLRKHASLPPTSICSYSAKNAQQIKVESALYYQSCDELGILVMQDMPCLRPQDNPTPSPAQQDEFNRQLALMVTQLRSHPSIFAWTIYNEGWGQLNDSASQPALDRDLTATLHSLDPTRLVDTVSGWHDHGAGDLRDNHNYPHPMCGVPHTAPSPSGPNDPSRIGFQGEFGGLGQNLSLAHLWDVGQAIADVTATYRLYETTEAWNQASLDLIGELGRQAARSSCSGGVWTQTTDVEGEVNGVLSYDRRILRADVRRWREGIGALDRRTE</sequence>
<dbReference type="InterPro" id="IPR036156">
    <property type="entry name" value="Beta-gal/glucu_dom_sf"/>
</dbReference>
<dbReference type="PANTHER" id="PTHR42732:SF2">
    <property type="entry name" value="BETA-MANNOSIDASE"/>
    <property type="match status" value="1"/>
</dbReference>
<keyword evidence="2 8" id="KW-0378">Hydrolase</keyword>
<name>A0A9W7SYR9_9PEZI</name>
<dbReference type="InterPro" id="IPR054593">
    <property type="entry name" value="Beta-mannosidase-like_N2"/>
</dbReference>
<dbReference type="Pfam" id="PF02836">
    <property type="entry name" value="Glyco_hydro_2_C"/>
    <property type="match status" value="1"/>
</dbReference>
<feature type="signal peptide" evidence="4">
    <location>
        <begin position="1"/>
        <end position="16"/>
    </location>
</feature>
<dbReference type="Pfam" id="PF00703">
    <property type="entry name" value="Glyco_hydro_2"/>
    <property type="match status" value="1"/>
</dbReference>
<dbReference type="Gene3D" id="2.60.120.260">
    <property type="entry name" value="Galactose-binding domain-like"/>
    <property type="match status" value="1"/>
</dbReference>
<feature type="domain" description="Beta-mannosidase-like galactose-binding" evidence="7">
    <location>
        <begin position="109"/>
        <end position="172"/>
    </location>
</feature>